<dbReference type="RefSeq" id="WP_395416525.1">
    <property type="nucleotide sequence ID" value="NZ_JBIPKE010000013.1"/>
</dbReference>
<organism evidence="2 3">
    <name type="scientific">Marinoscillum luteum</name>
    <dbReference type="NCBI Taxonomy" id="861051"/>
    <lineage>
        <taxon>Bacteria</taxon>
        <taxon>Pseudomonadati</taxon>
        <taxon>Bacteroidota</taxon>
        <taxon>Cytophagia</taxon>
        <taxon>Cytophagales</taxon>
        <taxon>Reichenbachiellaceae</taxon>
        <taxon>Marinoscillum</taxon>
    </lineage>
</organism>
<dbReference type="EMBL" id="JBIPKE010000013">
    <property type="protein sequence ID" value="MFH6982900.1"/>
    <property type="molecule type" value="Genomic_DNA"/>
</dbReference>
<reference evidence="2 3" key="1">
    <citation type="journal article" date="2013" name="Int. J. Syst. Evol. Microbiol.">
        <title>Marinoscillum luteum sp. nov., isolated from marine sediment.</title>
        <authorList>
            <person name="Cha I.T."/>
            <person name="Park S.J."/>
            <person name="Kim S.J."/>
            <person name="Kim J.G."/>
            <person name="Jung M.Y."/>
            <person name="Shin K.S."/>
            <person name="Kwon K.K."/>
            <person name="Yang S.H."/>
            <person name="Seo Y.S."/>
            <person name="Rhee S.K."/>
        </authorList>
    </citation>
    <scope>NUCLEOTIDE SEQUENCE [LARGE SCALE GENOMIC DNA]</scope>
    <source>
        <strain evidence="2 3">KCTC 23939</strain>
    </source>
</reference>
<gene>
    <name evidence="2" type="ORF">ACHKAR_05600</name>
</gene>
<keyword evidence="3" id="KW-1185">Reference proteome</keyword>
<keyword evidence="1" id="KW-0732">Signal</keyword>
<feature type="signal peptide" evidence="1">
    <location>
        <begin position="1"/>
        <end position="19"/>
    </location>
</feature>
<evidence type="ECO:0000256" key="1">
    <source>
        <dbReference type="SAM" id="SignalP"/>
    </source>
</evidence>
<comment type="caution">
    <text evidence="2">The sequence shown here is derived from an EMBL/GenBank/DDBJ whole genome shotgun (WGS) entry which is preliminary data.</text>
</comment>
<name>A0ABW7N5M5_9BACT</name>
<proteinExistence type="predicted"/>
<dbReference type="Proteomes" id="UP001610063">
    <property type="component" value="Unassembled WGS sequence"/>
</dbReference>
<feature type="chain" id="PRO_5047463942" evidence="1">
    <location>
        <begin position="20"/>
        <end position="573"/>
    </location>
</feature>
<sequence length="573" mass="62454">MIFKNIKFIYALLLVGVFACDPMQDVYDDLDKGSTGGVTSDVAFTMTEDDFELALPIAENGSDSSSMNSFYNFTDEQARKYIPYILSEKFPQLAKGSSANVTYAQYQGSSSTANTYSRASVYTLDAEDYESAGESVGMAGFFSPSYPASAYVPAILLAEVQDPTEDQVYGVSYKYSVTDPEFDYENAGDQTVYVEGFTEDISAYTVKEVSGDLAVWTYVIYSDGSAQGSGYSGGAQENEEWLVSPEIDLSGLTEAKLHMSHVTRFLDGNAVSDFLNVKISTDYTGDIATATWETVSFPDWVDGGSSNTAVEVEAMIDAYAGSKVTLAFAYKSSSTIAPRWQLAEIKVTTPGSVGVIAEDPTNMTDYYSYSGGAWSKDNGAYYLTAADYDAMGAPGQYDNFSSSVPADPYIITYLKTNYPFAQEEDELVVVYKYYSSSAGATQTRSNLYTVVGGSWTAYSAVIDATLLFAFDGTAWVPDNTIKITFGAPDYTWISENFKDKNPGGSSNMGTYGNFSCFEWSDDQIFDAITSRLDVIYSSIEEGQKYQVTYSIYCGASSEPSLAVIYQGGAWEKL</sequence>
<dbReference type="PROSITE" id="PS51257">
    <property type="entry name" value="PROKAR_LIPOPROTEIN"/>
    <property type="match status" value="1"/>
</dbReference>
<accession>A0ABW7N5M5</accession>
<evidence type="ECO:0000313" key="3">
    <source>
        <dbReference type="Proteomes" id="UP001610063"/>
    </source>
</evidence>
<protein>
    <submittedName>
        <fullName evidence="2">Choice-of-anchor J domain-containing protein</fullName>
    </submittedName>
</protein>
<evidence type="ECO:0000313" key="2">
    <source>
        <dbReference type="EMBL" id="MFH6982900.1"/>
    </source>
</evidence>
<dbReference type="NCBIfam" id="NF038128">
    <property type="entry name" value="choice_anch_J"/>
    <property type="match status" value="1"/>
</dbReference>